<sequence length="49" mass="5652">MSCLKWHAPFADSWLKLSIIILLSEQHKKYRHIKGGHPGKKGAEKEQKP</sequence>
<reference evidence="1" key="1">
    <citation type="journal article" date="2023" name="Genome Biol. Evol.">
        <title>Long-read-based Genome Assembly of Drosophila gunungcola Reveals Fewer Chemosensory Genes in Flower-breeding Species.</title>
        <authorList>
            <person name="Negi A."/>
            <person name="Liao B.Y."/>
            <person name="Yeh S.D."/>
        </authorList>
    </citation>
    <scope>NUCLEOTIDE SEQUENCE</scope>
    <source>
        <strain evidence="1">Sukarami</strain>
    </source>
</reference>
<dbReference type="EMBL" id="JAMKOV010000091">
    <property type="protein sequence ID" value="KAI8033910.1"/>
    <property type="molecule type" value="Genomic_DNA"/>
</dbReference>
<feature type="non-terminal residue" evidence="1">
    <location>
        <position position="49"/>
    </location>
</feature>
<evidence type="ECO:0000313" key="2">
    <source>
        <dbReference type="Proteomes" id="UP001059596"/>
    </source>
</evidence>
<name>A0A9P9YBK9_9MUSC</name>
<organism evidence="1 2">
    <name type="scientific">Drosophila gunungcola</name>
    <name type="common">fruit fly</name>
    <dbReference type="NCBI Taxonomy" id="103775"/>
    <lineage>
        <taxon>Eukaryota</taxon>
        <taxon>Metazoa</taxon>
        <taxon>Ecdysozoa</taxon>
        <taxon>Arthropoda</taxon>
        <taxon>Hexapoda</taxon>
        <taxon>Insecta</taxon>
        <taxon>Pterygota</taxon>
        <taxon>Neoptera</taxon>
        <taxon>Endopterygota</taxon>
        <taxon>Diptera</taxon>
        <taxon>Brachycera</taxon>
        <taxon>Muscomorpha</taxon>
        <taxon>Ephydroidea</taxon>
        <taxon>Drosophilidae</taxon>
        <taxon>Drosophila</taxon>
        <taxon>Sophophora</taxon>
    </lineage>
</organism>
<evidence type="ECO:0000313" key="1">
    <source>
        <dbReference type="EMBL" id="KAI8033910.1"/>
    </source>
</evidence>
<keyword evidence="2" id="KW-1185">Reference proteome</keyword>
<dbReference type="AlphaFoldDB" id="A0A9P9YBK9"/>
<protein>
    <submittedName>
        <fullName evidence="1">Uncharacterized protein</fullName>
    </submittedName>
</protein>
<dbReference type="Proteomes" id="UP001059596">
    <property type="component" value="Unassembled WGS sequence"/>
</dbReference>
<gene>
    <name evidence="1" type="ORF">M5D96_013312</name>
</gene>
<proteinExistence type="predicted"/>
<accession>A0A9P9YBK9</accession>
<comment type="caution">
    <text evidence="1">The sequence shown here is derived from an EMBL/GenBank/DDBJ whole genome shotgun (WGS) entry which is preliminary data.</text>
</comment>